<dbReference type="PANTHER" id="PTHR43976:SF16">
    <property type="entry name" value="SHORT-CHAIN DEHYDROGENASE_REDUCTASE FAMILY PROTEIN"/>
    <property type="match status" value="1"/>
</dbReference>
<comment type="similarity">
    <text evidence="1 3">Belongs to the short-chain dehydrogenases/reductases (SDR) family.</text>
</comment>
<dbReference type="RefSeq" id="WP_116848196.1">
    <property type="nucleotide sequence ID" value="NZ_QTJU01000005.1"/>
</dbReference>
<dbReference type="CDD" id="cd05374">
    <property type="entry name" value="17beta-HSD-like_SDR_c"/>
    <property type="match status" value="1"/>
</dbReference>
<dbReference type="Pfam" id="PF00106">
    <property type="entry name" value="adh_short"/>
    <property type="match status" value="1"/>
</dbReference>
<dbReference type="InterPro" id="IPR051911">
    <property type="entry name" value="SDR_oxidoreductase"/>
</dbReference>
<dbReference type="GO" id="GO:0016491">
    <property type="term" value="F:oxidoreductase activity"/>
    <property type="evidence" value="ECO:0007669"/>
    <property type="project" value="UniProtKB-KW"/>
</dbReference>
<dbReference type="SUPFAM" id="SSF51735">
    <property type="entry name" value="NAD(P)-binding Rossmann-fold domains"/>
    <property type="match status" value="1"/>
</dbReference>
<dbReference type="PRINTS" id="PR00080">
    <property type="entry name" value="SDRFAMILY"/>
</dbReference>
<dbReference type="InterPro" id="IPR002347">
    <property type="entry name" value="SDR_fam"/>
</dbReference>
<dbReference type="PROSITE" id="PS00061">
    <property type="entry name" value="ADH_SHORT"/>
    <property type="match status" value="1"/>
</dbReference>
<name>A0A3E1NI30_9BACT</name>
<sequence>MSNNKVWYITGASKGFGLELVQQLLAAGNRVAATSRDVETLKSSVTANTAQFLPLAVNLSSAESIGQSIQQTVAHFGRIDVVVNNAGYGLLGTPEELHMDEIRRNFEVNVFGTIQVVKAALPYLRTQGSGHILNFSSIAGFQAASATAVYSATKFAVEGFSESLAQDVKEFGIHVTIVAPGAFRTNFLAGDSLAVPQNSNSDYKLVRERIQLFQKNDGLQNGDPHKGVAAILKAAAAAQPPLRLFLGADAYQRAGAKIAAVQTDMYTWKAVATATAVEQ</sequence>
<dbReference type="AlphaFoldDB" id="A0A3E1NI30"/>
<evidence type="ECO:0000256" key="3">
    <source>
        <dbReference type="RuleBase" id="RU000363"/>
    </source>
</evidence>
<dbReference type="PANTHER" id="PTHR43976">
    <property type="entry name" value="SHORT CHAIN DEHYDROGENASE"/>
    <property type="match status" value="1"/>
</dbReference>
<dbReference type="PRINTS" id="PR00081">
    <property type="entry name" value="GDHRDH"/>
</dbReference>
<dbReference type="InterPro" id="IPR020904">
    <property type="entry name" value="Sc_DH/Rdtase_CS"/>
</dbReference>
<keyword evidence="2" id="KW-0560">Oxidoreductase</keyword>
<proteinExistence type="inferred from homology"/>
<dbReference type="OrthoDB" id="1235794at2"/>
<keyword evidence="5" id="KW-1185">Reference proteome</keyword>
<evidence type="ECO:0000313" key="5">
    <source>
        <dbReference type="Proteomes" id="UP000261284"/>
    </source>
</evidence>
<evidence type="ECO:0000256" key="2">
    <source>
        <dbReference type="ARBA" id="ARBA00023002"/>
    </source>
</evidence>
<dbReference type="Proteomes" id="UP000261284">
    <property type="component" value="Unassembled WGS sequence"/>
</dbReference>
<evidence type="ECO:0000256" key="1">
    <source>
        <dbReference type="ARBA" id="ARBA00006484"/>
    </source>
</evidence>
<dbReference type="Gene3D" id="3.40.50.720">
    <property type="entry name" value="NAD(P)-binding Rossmann-like Domain"/>
    <property type="match status" value="1"/>
</dbReference>
<dbReference type="EMBL" id="QTJU01000005">
    <property type="protein sequence ID" value="RFM27438.1"/>
    <property type="molecule type" value="Genomic_DNA"/>
</dbReference>
<accession>A0A3E1NI30</accession>
<dbReference type="InterPro" id="IPR036291">
    <property type="entry name" value="NAD(P)-bd_dom_sf"/>
</dbReference>
<gene>
    <name evidence="4" type="ORF">DXN05_15580</name>
</gene>
<organism evidence="4 5">
    <name type="scientific">Deminuibacter soli</name>
    <dbReference type="NCBI Taxonomy" id="2291815"/>
    <lineage>
        <taxon>Bacteria</taxon>
        <taxon>Pseudomonadati</taxon>
        <taxon>Bacteroidota</taxon>
        <taxon>Chitinophagia</taxon>
        <taxon>Chitinophagales</taxon>
        <taxon>Chitinophagaceae</taxon>
        <taxon>Deminuibacter</taxon>
    </lineage>
</organism>
<dbReference type="NCBIfam" id="NF004824">
    <property type="entry name" value="PRK06180.1"/>
    <property type="match status" value="1"/>
</dbReference>
<evidence type="ECO:0000313" key="4">
    <source>
        <dbReference type="EMBL" id="RFM27438.1"/>
    </source>
</evidence>
<comment type="caution">
    <text evidence="4">The sequence shown here is derived from an EMBL/GenBank/DDBJ whole genome shotgun (WGS) entry which is preliminary data.</text>
</comment>
<reference evidence="4 5" key="1">
    <citation type="submission" date="2018-08" db="EMBL/GenBank/DDBJ databases">
        <title>Chitinophagaceae sp. K23C18032701, a novel bacterium isolated from forest soil.</title>
        <authorList>
            <person name="Wang C."/>
        </authorList>
    </citation>
    <scope>NUCLEOTIDE SEQUENCE [LARGE SCALE GENOMIC DNA]</scope>
    <source>
        <strain evidence="4 5">K23C18032701</strain>
    </source>
</reference>
<protein>
    <submittedName>
        <fullName evidence="4">SDR family NAD(P)-dependent oxidoreductase</fullName>
    </submittedName>
</protein>